<dbReference type="Gene3D" id="3.50.50.60">
    <property type="entry name" value="FAD/NAD(P)-binding domain"/>
    <property type="match status" value="1"/>
</dbReference>
<dbReference type="Pfam" id="PF01593">
    <property type="entry name" value="Amino_oxidase"/>
    <property type="match status" value="1"/>
</dbReference>
<evidence type="ECO:0000313" key="4">
    <source>
        <dbReference type="Proteomes" id="UP000078544"/>
    </source>
</evidence>
<dbReference type="SUPFAM" id="SSF54373">
    <property type="entry name" value="FAD-linked reductases, C-terminal domain"/>
    <property type="match status" value="1"/>
</dbReference>
<dbReference type="PANTHER" id="PTHR10742:SF414">
    <property type="entry name" value="CONTAINING AMINE OXIDASE, PUTATIVE (AFU_ORTHOLOGUE AFUA_3G12150)-RELATED"/>
    <property type="match status" value="1"/>
</dbReference>
<dbReference type="Gene3D" id="3.90.660.10">
    <property type="match status" value="1"/>
</dbReference>
<gene>
    <name evidence="3" type="ORF">AAL_00723</name>
</gene>
<comment type="caution">
    <text evidence="3">The sequence shown here is derived from an EMBL/GenBank/DDBJ whole genome shotgun (WGS) entry which is preliminary data.</text>
</comment>
<dbReference type="STRING" id="1081109.A0A166V489"/>
<protein>
    <submittedName>
        <fullName evidence="3">Amine oxidase</fullName>
    </submittedName>
</protein>
<keyword evidence="4" id="KW-1185">Reference proteome</keyword>
<feature type="region of interest" description="Disordered" evidence="1">
    <location>
        <begin position="34"/>
        <end position="56"/>
    </location>
</feature>
<dbReference type="InterPro" id="IPR002937">
    <property type="entry name" value="Amino_oxidase"/>
</dbReference>
<feature type="domain" description="Amine oxidase" evidence="2">
    <location>
        <begin position="70"/>
        <end position="515"/>
    </location>
</feature>
<dbReference type="InterPro" id="IPR036188">
    <property type="entry name" value="FAD/NAD-bd_sf"/>
</dbReference>
<dbReference type="GO" id="GO:0006338">
    <property type="term" value="P:chromatin remodeling"/>
    <property type="evidence" value="ECO:0007669"/>
    <property type="project" value="TreeGrafter"/>
</dbReference>
<dbReference type="GO" id="GO:0003682">
    <property type="term" value="F:chromatin binding"/>
    <property type="evidence" value="ECO:0007669"/>
    <property type="project" value="TreeGrafter"/>
</dbReference>
<reference evidence="3 4" key="1">
    <citation type="journal article" date="2016" name="Genome Biol. Evol.">
        <title>Divergent and convergent evolution of fungal pathogenicity.</title>
        <authorList>
            <person name="Shang Y."/>
            <person name="Xiao G."/>
            <person name="Zheng P."/>
            <person name="Cen K."/>
            <person name="Zhan S."/>
            <person name="Wang C."/>
        </authorList>
    </citation>
    <scope>NUCLEOTIDE SEQUENCE [LARGE SCALE GENOMIC DNA]</scope>
    <source>
        <strain evidence="3 4">RCEF 2490</strain>
    </source>
</reference>
<sequence length="531" mass="59104">MDAYSICRTSPARHSSSPIYRDLRVALACKPNGRDSTVGVPPMQPVEPGHSKRRPSSAINAHVGIIGAGLSGLRCADILLARGFKVTILEARDRIGGRVHQQQLANGHNVDLGPNWIHGTDDNPFISLASETNTAVGRYDNNSWVYMPSGSLLPPEEGERYSSLVWDIVQEAFEHSNDSDTEIPVDKSLRDFFEERIPHIIPYTDPDSDKKRRILTDMAEMWGAFLLRDWHHEADPVPENLFCAGTYKKILKLVADAALNGADIRFNSKATQICYANSGSNVNVTLEDGSRFQFDEVVATMPLGWLKRNPDAFLPPLPPRLSHAISSIGYGCLEKVYISFPRAFWRHDGQGRSVNGFIQWLVPEYALDSNPHRWYQEAVELASLEGQDAHPTLLFYMFGAQSQYLTGTLATLKTGHDRSDFLRDFFEPYYSRLPNYRAAAEDCQPVEFVATEWSNDELAGHGSYCNFQVGLVAGDRDIETMREGLPAQHLWFAGEHTAPFVALGTATGAYWSGEMVGKRIAEAHGASIEQC</sequence>
<dbReference type="PRINTS" id="PR00419">
    <property type="entry name" value="ADXRDTASE"/>
</dbReference>
<evidence type="ECO:0000313" key="3">
    <source>
        <dbReference type="EMBL" id="OAA33258.1"/>
    </source>
</evidence>
<proteinExistence type="predicted"/>
<dbReference type="EMBL" id="AZGY01000001">
    <property type="protein sequence ID" value="OAA33258.1"/>
    <property type="molecule type" value="Genomic_DNA"/>
</dbReference>
<evidence type="ECO:0000259" key="2">
    <source>
        <dbReference type="Pfam" id="PF01593"/>
    </source>
</evidence>
<dbReference type="InterPro" id="IPR050281">
    <property type="entry name" value="Flavin_monoamine_oxidase"/>
</dbReference>
<dbReference type="GO" id="GO:0050660">
    <property type="term" value="F:flavin adenine dinucleotide binding"/>
    <property type="evidence" value="ECO:0007669"/>
    <property type="project" value="TreeGrafter"/>
</dbReference>
<accession>A0A166V489</accession>
<evidence type="ECO:0000256" key="1">
    <source>
        <dbReference type="SAM" id="MobiDB-lite"/>
    </source>
</evidence>
<dbReference type="AlphaFoldDB" id="A0A166V489"/>
<dbReference type="SUPFAM" id="SSF51905">
    <property type="entry name" value="FAD/NAD(P)-binding domain"/>
    <property type="match status" value="1"/>
</dbReference>
<dbReference type="PANTHER" id="PTHR10742">
    <property type="entry name" value="FLAVIN MONOAMINE OXIDASE"/>
    <property type="match status" value="1"/>
</dbReference>
<dbReference type="Proteomes" id="UP000078544">
    <property type="component" value="Unassembled WGS sequence"/>
</dbReference>
<name>A0A166V489_9HYPO</name>
<dbReference type="OrthoDB" id="5046242at2759"/>
<organism evidence="3 4">
    <name type="scientific">Moelleriella libera RCEF 2490</name>
    <dbReference type="NCBI Taxonomy" id="1081109"/>
    <lineage>
        <taxon>Eukaryota</taxon>
        <taxon>Fungi</taxon>
        <taxon>Dikarya</taxon>
        <taxon>Ascomycota</taxon>
        <taxon>Pezizomycotina</taxon>
        <taxon>Sordariomycetes</taxon>
        <taxon>Hypocreomycetidae</taxon>
        <taxon>Hypocreales</taxon>
        <taxon>Clavicipitaceae</taxon>
        <taxon>Moelleriella</taxon>
    </lineage>
</organism>
<dbReference type="GO" id="GO:0016491">
    <property type="term" value="F:oxidoreductase activity"/>
    <property type="evidence" value="ECO:0007669"/>
    <property type="project" value="InterPro"/>
</dbReference>